<comment type="caution">
    <text evidence="1">The sequence shown here is derived from an EMBL/GenBank/DDBJ whole genome shotgun (WGS) entry which is preliminary data.</text>
</comment>
<dbReference type="AlphaFoldDB" id="A0A6P1BB76"/>
<dbReference type="EMBL" id="VKHP01000018">
    <property type="protein sequence ID" value="NEU95665.1"/>
    <property type="molecule type" value="Genomic_DNA"/>
</dbReference>
<gene>
    <name evidence="1" type="ORF">FNJ47_07440</name>
</gene>
<sequence length="121" mass="13509">MSNHRKRLRAIEARLNAKHLRTGNVFRTVIVEGGLQGSINWAYAGAHRWKREDGEELEAFAKRAADLAIAAGETALVVGGLPRSDELAAFPDFESWWASIAEHYPEVPPEEPAGYARRAQW</sequence>
<protein>
    <submittedName>
        <fullName evidence="1">Uncharacterized protein</fullName>
    </submittedName>
</protein>
<name>A0A6P1BB76_9BRAD</name>
<dbReference type="Proteomes" id="UP000468531">
    <property type="component" value="Unassembled WGS sequence"/>
</dbReference>
<proteinExistence type="predicted"/>
<keyword evidence="2" id="KW-1185">Reference proteome</keyword>
<evidence type="ECO:0000313" key="2">
    <source>
        <dbReference type="Proteomes" id="UP000468531"/>
    </source>
</evidence>
<evidence type="ECO:0000313" key="1">
    <source>
        <dbReference type="EMBL" id="NEU95665.1"/>
    </source>
</evidence>
<reference evidence="1 2" key="1">
    <citation type="journal article" date="2020" name="Arch. Microbiol.">
        <title>Bradyrhizobium uaiense sp. nov., a new highly efficient cowpea symbiont.</title>
        <authorList>
            <person name="Cabral Michel D."/>
            <person name="Azarias Guimaraes A."/>
            <person name="Martins da Costa E."/>
            <person name="Soares de Carvalho T."/>
            <person name="Balsanelli E."/>
            <person name="Willems A."/>
            <person name="Maltempi de Souza E."/>
            <person name="de Souza Moreira F.M."/>
        </authorList>
    </citation>
    <scope>NUCLEOTIDE SEQUENCE [LARGE SCALE GENOMIC DNA]</scope>
    <source>
        <strain evidence="1 2">UFLA 03-164</strain>
    </source>
</reference>
<accession>A0A6P1BB76</accession>
<dbReference type="RefSeq" id="WP_163152112.1">
    <property type="nucleotide sequence ID" value="NZ_VKHP01000018.1"/>
</dbReference>
<organism evidence="1 2">
    <name type="scientific">Bradyrhizobium uaiense</name>
    <dbReference type="NCBI Taxonomy" id="2594946"/>
    <lineage>
        <taxon>Bacteria</taxon>
        <taxon>Pseudomonadati</taxon>
        <taxon>Pseudomonadota</taxon>
        <taxon>Alphaproteobacteria</taxon>
        <taxon>Hyphomicrobiales</taxon>
        <taxon>Nitrobacteraceae</taxon>
        <taxon>Bradyrhizobium</taxon>
    </lineage>
</organism>